<keyword evidence="3" id="KW-1185">Reference proteome</keyword>
<accession>A0A3L6SBP3</accession>
<dbReference type="Proteomes" id="UP000275267">
    <property type="component" value="Unassembled WGS sequence"/>
</dbReference>
<evidence type="ECO:0000313" key="3">
    <source>
        <dbReference type="Proteomes" id="UP000275267"/>
    </source>
</evidence>
<sequence length="492" mass="52161">MAAASTSLSLGFSSLLRPTPRIRLLPQPQPPNPNNPPKPLRLGLTLAPAAAAPRPDAVPDGVAIADVVEKDWSFLEPAGAGVQRALAAGALSPSSRVLAVTPTASFVGALLASSPCGLLVAAHESLYVLAGLKEAHDEVRCFHLEGGGGGRGGGVVEAVPERFDDFDAVFVCYFPGMGVSAAALLKSLAKRCSKGARVVMFLDQGRQNFEQHRREHPDVVTSDLPSKSSLEKAASGNKYEITEFVDEPTLYAGDNRLIKSANSCFESRRTRGLTCTSPARSARSLLYPRKLRTRPANTLIPKSRARRRHVPDVRRGIVPLLRLLQQPPAANSSGRRPGSPACWVILDTAAYIADRKNGTRAETTTRTGQVLGVSFWLADPPAVSHLCVHCPGMSVTDFLDEPLVVCSGKDVAIIRVAYAFGARPIESMEDLGATDLDYVVYRAGHATNPSLELLPNPNPSSSDTKRSASCPPPMARGLLVGCSSTSTGPAAV</sequence>
<dbReference type="PANTHER" id="PTHR37217">
    <property type="entry name" value="EXPRESSED PROTEIN"/>
    <property type="match status" value="1"/>
</dbReference>
<dbReference type="AlphaFoldDB" id="A0A3L6SBP3"/>
<comment type="caution">
    <text evidence="2">The sequence shown here is derived from an EMBL/GenBank/DDBJ whole genome shotgun (WGS) entry which is preliminary data.</text>
</comment>
<evidence type="ECO:0000256" key="1">
    <source>
        <dbReference type="SAM" id="MobiDB-lite"/>
    </source>
</evidence>
<dbReference type="PANTHER" id="PTHR37217:SF1">
    <property type="entry name" value="EXPRESSED PROTEIN"/>
    <property type="match status" value="1"/>
</dbReference>
<dbReference type="EMBL" id="PQIB02000005">
    <property type="protein sequence ID" value="RLN18411.1"/>
    <property type="molecule type" value="Genomic_DNA"/>
</dbReference>
<feature type="region of interest" description="Disordered" evidence="1">
    <location>
        <begin position="22"/>
        <end position="41"/>
    </location>
</feature>
<name>A0A3L6SBP3_PANMI</name>
<organism evidence="2 3">
    <name type="scientific">Panicum miliaceum</name>
    <name type="common">Proso millet</name>
    <name type="synonym">Broomcorn millet</name>
    <dbReference type="NCBI Taxonomy" id="4540"/>
    <lineage>
        <taxon>Eukaryota</taxon>
        <taxon>Viridiplantae</taxon>
        <taxon>Streptophyta</taxon>
        <taxon>Embryophyta</taxon>
        <taxon>Tracheophyta</taxon>
        <taxon>Spermatophyta</taxon>
        <taxon>Magnoliopsida</taxon>
        <taxon>Liliopsida</taxon>
        <taxon>Poales</taxon>
        <taxon>Poaceae</taxon>
        <taxon>PACMAD clade</taxon>
        <taxon>Panicoideae</taxon>
        <taxon>Panicodae</taxon>
        <taxon>Paniceae</taxon>
        <taxon>Panicinae</taxon>
        <taxon>Panicum</taxon>
        <taxon>Panicum sect. Panicum</taxon>
    </lineage>
</organism>
<feature type="compositionally biased region" description="Pro residues" evidence="1">
    <location>
        <begin position="27"/>
        <end position="39"/>
    </location>
</feature>
<feature type="region of interest" description="Disordered" evidence="1">
    <location>
        <begin position="450"/>
        <end position="471"/>
    </location>
</feature>
<protein>
    <submittedName>
        <fullName evidence="2">Uncharacterized protein</fullName>
    </submittedName>
</protein>
<feature type="compositionally biased region" description="Low complexity" evidence="1">
    <location>
        <begin position="450"/>
        <end position="462"/>
    </location>
</feature>
<reference evidence="3" key="1">
    <citation type="journal article" date="2019" name="Nat. Commun.">
        <title>The genome of broomcorn millet.</title>
        <authorList>
            <person name="Zou C."/>
            <person name="Miki D."/>
            <person name="Li D."/>
            <person name="Tang Q."/>
            <person name="Xiao L."/>
            <person name="Rajput S."/>
            <person name="Deng P."/>
            <person name="Jia W."/>
            <person name="Huang R."/>
            <person name="Zhang M."/>
            <person name="Sun Y."/>
            <person name="Hu J."/>
            <person name="Fu X."/>
            <person name="Schnable P.S."/>
            <person name="Li F."/>
            <person name="Zhang H."/>
            <person name="Feng B."/>
            <person name="Zhu X."/>
            <person name="Liu R."/>
            <person name="Schnable J.C."/>
            <person name="Zhu J.-K."/>
            <person name="Zhang H."/>
        </authorList>
    </citation>
    <scope>NUCLEOTIDE SEQUENCE [LARGE SCALE GENOMIC DNA]</scope>
</reference>
<evidence type="ECO:0000313" key="2">
    <source>
        <dbReference type="EMBL" id="RLN18411.1"/>
    </source>
</evidence>
<dbReference type="STRING" id="4540.A0A3L6SBP3"/>
<dbReference type="GO" id="GO:0009507">
    <property type="term" value="C:chloroplast"/>
    <property type="evidence" value="ECO:0007669"/>
    <property type="project" value="TreeGrafter"/>
</dbReference>
<proteinExistence type="predicted"/>
<gene>
    <name evidence="2" type="ORF">C2845_PM02G32360</name>
</gene>
<dbReference type="OrthoDB" id="276388at2759"/>